<proteinExistence type="predicted"/>
<name>A0A0D0E3C0_9AGAM</name>
<evidence type="ECO:0000313" key="1">
    <source>
        <dbReference type="EMBL" id="KIK91465.1"/>
    </source>
</evidence>
<dbReference type="InParanoid" id="A0A0D0E3C0"/>
<dbReference type="HOGENOM" id="CLU_2055296_0_0_1"/>
<gene>
    <name evidence="1" type="ORF">PAXRUDRAFT_149432</name>
</gene>
<dbReference type="OrthoDB" id="2671065at2759"/>
<keyword evidence="2" id="KW-1185">Reference proteome</keyword>
<dbReference type="EMBL" id="KN825384">
    <property type="protein sequence ID" value="KIK91465.1"/>
    <property type="molecule type" value="Genomic_DNA"/>
</dbReference>
<organism evidence="1 2">
    <name type="scientific">Paxillus rubicundulus Ve08.2h10</name>
    <dbReference type="NCBI Taxonomy" id="930991"/>
    <lineage>
        <taxon>Eukaryota</taxon>
        <taxon>Fungi</taxon>
        <taxon>Dikarya</taxon>
        <taxon>Basidiomycota</taxon>
        <taxon>Agaricomycotina</taxon>
        <taxon>Agaricomycetes</taxon>
        <taxon>Agaricomycetidae</taxon>
        <taxon>Boletales</taxon>
        <taxon>Paxilineae</taxon>
        <taxon>Paxillaceae</taxon>
        <taxon>Paxillus</taxon>
    </lineage>
</organism>
<dbReference type="Proteomes" id="UP000054538">
    <property type="component" value="Unassembled WGS sequence"/>
</dbReference>
<protein>
    <submittedName>
        <fullName evidence="1">Unplaced genomic scaffold scaffold_562, whole genome shotgun sequence</fullName>
    </submittedName>
</protein>
<accession>A0A0D0E3C0</accession>
<reference evidence="1 2" key="1">
    <citation type="submission" date="2014-04" db="EMBL/GenBank/DDBJ databases">
        <authorList>
            <consortium name="DOE Joint Genome Institute"/>
            <person name="Kuo A."/>
            <person name="Kohler A."/>
            <person name="Jargeat P."/>
            <person name="Nagy L.G."/>
            <person name="Floudas D."/>
            <person name="Copeland A."/>
            <person name="Barry K.W."/>
            <person name="Cichocki N."/>
            <person name="Veneault-Fourrey C."/>
            <person name="LaButti K."/>
            <person name="Lindquist E.A."/>
            <person name="Lipzen A."/>
            <person name="Lundell T."/>
            <person name="Morin E."/>
            <person name="Murat C."/>
            <person name="Sun H."/>
            <person name="Tunlid A."/>
            <person name="Henrissat B."/>
            <person name="Grigoriev I.V."/>
            <person name="Hibbett D.S."/>
            <person name="Martin F."/>
            <person name="Nordberg H.P."/>
            <person name="Cantor M.N."/>
            <person name="Hua S.X."/>
        </authorList>
    </citation>
    <scope>NUCLEOTIDE SEQUENCE [LARGE SCALE GENOMIC DNA]</scope>
    <source>
        <strain evidence="1 2">Ve08.2h10</strain>
    </source>
</reference>
<feature type="non-terminal residue" evidence="1">
    <location>
        <position position="1"/>
    </location>
</feature>
<reference evidence="2" key="2">
    <citation type="submission" date="2015-01" db="EMBL/GenBank/DDBJ databases">
        <title>Evolutionary Origins and Diversification of the Mycorrhizal Mutualists.</title>
        <authorList>
            <consortium name="DOE Joint Genome Institute"/>
            <consortium name="Mycorrhizal Genomics Consortium"/>
            <person name="Kohler A."/>
            <person name="Kuo A."/>
            <person name="Nagy L.G."/>
            <person name="Floudas D."/>
            <person name="Copeland A."/>
            <person name="Barry K.W."/>
            <person name="Cichocki N."/>
            <person name="Veneault-Fourrey C."/>
            <person name="LaButti K."/>
            <person name="Lindquist E.A."/>
            <person name="Lipzen A."/>
            <person name="Lundell T."/>
            <person name="Morin E."/>
            <person name="Murat C."/>
            <person name="Riley R."/>
            <person name="Ohm R."/>
            <person name="Sun H."/>
            <person name="Tunlid A."/>
            <person name="Henrissat B."/>
            <person name="Grigoriev I.V."/>
            <person name="Hibbett D.S."/>
            <person name="Martin F."/>
        </authorList>
    </citation>
    <scope>NUCLEOTIDE SEQUENCE [LARGE SCALE GENOMIC DNA]</scope>
    <source>
        <strain evidence="2">Ve08.2h10</strain>
    </source>
</reference>
<sequence>GMLPFWALQYWMDLEQALIAKECWLKATQWLSHLDVTSFRDLQAIVNEVSCNLQLLGWGESLLGPAAGLSMQDLAEFLAATPMKGWLIDAMMGKVAGQFQANAQLQKSTSIQDLTFVDIL</sequence>
<evidence type="ECO:0000313" key="2">
    <source>
        <dbReference type="Proteomes" id="UP000054538"/>
    </source>
</evidence>
<dbReference type="AlphaFoldDB" id="A0A0D0E3C0"/>